<dbReference type="InterPro" id="IPR004843">
    <property type="entry name" value="Calcineurin-like_PHP"/>
</dbReference>
<dbReference type="AlphaFoldDB" id="A0A7H0VGV5"/>
<dbReference type="Proteomes" id="UP000516305">
    <property type="component" value="Chromosome"/>
</dbReference>
<dbReference type="Gene3D" id="3.60.21.10">
    <property type="match status" value="1"/>
</dbReference>
<dbReference type="SUPFAM" id="SSF56300">
    <property type="entry name" value="Metallo-dependent phosphatases"/>
    <property type="match status" value="1"/>
</dbReference>
<evidence type="ECO:0000259" key="1">
    <source>
        <dbReference type="PROSITE" id="PS00125"/>
    </source>
</evidence>
<feature type="domain" description="Serine/threonine specific protein phosphatases" evidence="1">
    <location>
        <begin position="65"/>
        <end position="70"/>
    </location>
</feature>
<reference evidence="2 3" key="1">
    <citation type="submission" date="2020-08" db="EMBL/GenBank/DDBJ databases">
        <title>Croceimicrobium hydrocarbonivorans gen. nov., sp. nov., a novel marine bacterium isolated from a bacterial consortium that degrades polyethylene terephthalate.</title>
        <authorList>
            <person name="Liu R."/>
        </authorList>
    </citation>
    <scope>NUCLEOTIDE SEQUENCE [LARGE SCALE GENOMIC DNA]</scope>
    <source>
        <strain evidence="2 3">A20-9</strain>
    </source>
</reference>
<proteinExistence type="predicted"/>
<dbReference type="RefSeq" id="WP_210759480.1">
    <property type="nucleotide sequence ID" value="NZ_CP060139.1"/>
</dbReference>
<dbReference type="GO" id="GO:0005737">
    <property type="term" value="C:cytoplasm"/>
    <property type="evidence" value="ECO:0007669"/>
    <property type="project" value="TreeGrafter"/>
</dbReference>
<dbReference type="EMBL" id="CP060139">
    <property type="protein sequence ID" value="QNR24953.1"/>
    <property type="molecule type" value="Genomic_DNA"/>
</dbReference>
<dbReference type="KEGG" id="chyd:H4K34_03675"/>
<organism evidence="2 3">
    <name type="scientific">Croceimicrobium hydrocarbonivorans</name>
    <dbReference type="NCBI Taxonomy" id="2761580"/>
    <lineage>
        <taxon>Bacteria</taxon>
        <taxon>Pseudomonadati</taxon>
        <taxon>Bacteroidota</taxon>
        <taxon>Flavobacteriia</taxon>
        <taxon>Flavobacteriales</taxon>
        <taxon>Owenweeksiaceae</taxon>
        <taxon>Croceimicrobium</taxon>
    </lineage>
</organism>
<gene>
    <name evidence="2" type="ORF">H4K34_03675</name>
</gene>
<sequence length="219" mass="25053">MGVLILGDVHGCYHTLKALIRERWQPEEDNLVLVGDLINKGPHSVKAFKYWLKLKALHPQKVILIRGNHEQWFLENYRHNARTRSFQNLCTAFVEAGLSPREVAREISRLPLHWESEQLFVSHAGLSETALDPFDPSDLNGLLKNRKTLKRLAKLQVIGHNIISAGKPMFKPNENAWYIDTGAWCNQFLSALYFSEGSSIPKVYQMARKPKDELPVSVK</sequence>
<dbReference type="InterPro" id="IPR029052">
    <property type="entry name" value="Metallo-depent_PP-like"/>
</dbReference>
<dbReference type="InterPro" id="IPR050126">
    <property type="entry name" value="Ap4A_hydrolase"/>
</dbReference>
<dbReference type="Pfam" id="PF00149">
    <property type="entry name" value="Metallophos"/>
    <property type="match status" value="1"/>
</dbReference>
<dbReference type="PANTHER" id="PTHR42850">
    <property type="entry name" value="METALLOPHOSPHOESTERASE"/>
    <property type="match status" value="1"/>
</dbReference>
<protein>
    <submittedName>
        <fullName evidence="2">Serine/threonine protein phosphatase</fullName>
    </submittedName>
</protein>
<dbReference type="InterPro" id="IPR006186">
    <property type="entry name" value="Ser/Thr-sp_prot-phosphatase"/>
</dbReference>
<name>A0A7H0VGV5_9FLAO</name>
<dbReference type="PROSITE" id="PS00125">
    <property type="entry name" value="SER_THR_PHOSPHATASE"/>
    <property type="match status" value="1"/>
</dbReference>
<dbReference type="PANTHER" id="PTHR42850:SF4">
    <property type="entry name" value="ZINC-DEPENDENT ENDOPOLYPHOSPHATASE"/>
    <property type="match status" value="1"/>
</dbReference>
<evidence type="ECO:0000313" key="2">
    <source>
        <dbReference type="EMBL" id="QNR24953.1"/>
    </source>
</evidence>
<dbReference type="CDD" id="cd00144">
    <property type="entry name" value="MPP_PPP_family"/>
    <property type="match status" value="1"/>
</dbReference>
<keyword evidence="3" id="KW-1185">Reference proteome</keyword>
<evidence type="ECO:0000313" key="3">
    <source>
        <dbReference type="Proteomes" id="UP000516305"/>
    </source>
</evidence>
<dbReference type="GO" id="GO:0016791">
    <property type="term" value="F:phosphatase activity"/>
    <property type="evidence" value="ECO:0007669"/>
    <property type="project" value="TreeGrafter"/>
</dbReference>
<accession>A0A7H0VGV5</accession>